<evidence type="ECO:0000256" key="2">
    <source>
        <dbReference type="ARBA" id="ARBA00022729"/>
    </source>
</evidence>
<comment type="subcellular location">
    <subcellularLocation>
        <location evidence="6">Cell membrane</location>
        <topology evidence="6">Lipid-anchor</topology>
    </subcellularLocation>
</comment>
<comment type="similarity">
    <text evidence="6">Belongs to the UPF0257 family.</text>
</comment>
<proteinExistence type="inferred from homology"/>
<evidence type="ECO:0000313" key="10">
    <source>
        <dbReference type="Proteomes" id="UP000323910"/>
    </source>
</evidence>
<comment type="caution">
    <text evidence="8">The sequence shown here is derived from an EMBL/GenBank/DDBJ whole genome shotgun (WGS) entry which is preliminary data.</text>
</comment>
<keyword evidence="3 6" id="KW-0472">Membrane</keyword>
<dbReference type="EMBL" id="JADIXP010000002">
    <property type="protein sequence ID" value="MBF4177226.1"/>
    <property type="molecule type" value="Genomic_DNA"/>
</dbReference>
<keyword evidence="10" id="KW-1185">Reference proteome</keyword>
<sequence>MKKLAVMIALTGVLAGCDNASAPLSFTPEMASFSNEFDFDPLRGPVKDFTQTLFNEKGEVSKRVTGSLSQEGCFDTLELHDLDANTGVALVLDANFYLDAETQQQKIKLQGKCQLAELPSAGVTWDTDDNGFIVTAHGKAMEVKYRYDADGYPLGKTTVSGDQHLSVSATPSNDKRKKLDYSAVSLLNDKPLGSVKQSCDYDRHNNPVSCELHIVDDSVKPAVAHKYTIKNSIEYY</sequence>
<dbReference type="Proteomes" id="UP000323910">
    <property type="component" value="Unassembled WGS sequence"/>
</dbReference>
<evidence type="ECO:0000313" key="11">
    <source>
        <dbReference type="Proteomes" id="UP000628560"/>
    </source>
</evidence>
<protein>
    <recommendedName>
        <fullName evidence="6">UPF0257 lipoprotein FZO59_18025</fullName>
    </recommendedName>
</protein>
<accession>A0ABD4K5I8</accession>
<dbReference type="Proteomes" id="UP000628560">
    <property type="component" value="Unassembled WGS sequence"/>
</dbReference>
<dbReference type="Pfam" id="PF06788">
    <property type="entry name" value="UPF0257"/>
    <property type="match status" value="1"/>
</dbReference>
<keyword evidence="4" id="KW-0564">Palmitate</keyword>
<dbReference type="PROSITE" id="PS51257">
    <property type="entry name" value="PROKAR_LIPOPROTEIN"/>
    <property type="match status" value="1"/>
</dbReference>
<dbReference type="InterPro" id="IPR010646">
    <property type="entry name" value="UPF0257"/>
</dbReference>
<organism evidence="8 11">
    <name type="scientific">Lelliottia nimipressuralis</name>
    <dbReference type="NCBI Taxonomy" id="69220"/>
    <lineage>
        <taxon>Bacteria</taxon>
        <taxon>Pseudomonadati</taxon>
        <taxon>Pseudomonadota</taxon>
        <taxon>Gammaproteobacteria</taxon>
        <taxon>Enterobacterales</taxon>
        <taxon>Enterobacteriaceae</taxon>
        <taxon>Lelliottia</taxon>
    </lineage>
</organism>
<evidence type="ECO:0000256" key="1">
    <source>
        <dbReference type="ARBA" id="ARBA00022475"/>
    </source>
</evidence>
<feature type="chain" id="PRO_5044725404" description="UPF0257 lipoprotein FZO59_18025" evidence="7">
    <location>
        <begin position="23"/>
        <end position="236"/>
    </location>
</feature>
<evidence type="ECO:0000313" key="9">
    <source>
        <dbReference type="EMBL" id="TYT31554.1"/>
    </source>
</evidence>
<reference evidence="9 10" key="1">
    <citation type="submission" date="2019-08" db="EMBL/GenBank/DDBJ databases">
        <title>The draft genome of Lelliottia nimipressuralis strain CICC 24156.</title>
        <authorList>
            <person name="Wu W."/>
            <person name="Feng Y."/>
            <person name="Zong Z."/>
        </authorList>
    </citation>
    <scope>NUCLEOTIDE SEQUENCE [LARGE SCALE GENOMIC DNA]</scope>
    <source>
        <strain evidence="9 10">CICC 24156</strain>
    </source>
</reference>
<evidence type="ECO:0000256" key="4">
    <source>
        <dbReference type="ARBA" id="ARBA00023139"/>
    </source>
</evidence>
<keyword evidence="5 6" id="KW-0449">Lipoprotein</keyword>
<name>A0ABD4K5I8_9ENTR</name>
<gene>
    <name evidence="9" type="ORF">FZO59_18025</name>
    <name evidence="8" type="ORF">ISP11_05045</name>
</gene>
<feature type="signal peptide" evidence="7">
    <location>
        <begin position="1"/>
        <end position="22"/>
    </location>
</feature>
<evidence type="ECO:0000256" key="5">
    <source>
        <dbReference type="ARBA" id="ARBA00023288"/>
    </source>
</evidence>
<keyword evidence="1 6" id="KW-1003">Cell membrane</keyword>
<reference evidence="8 11" key="2">
    <citation type="submission" date="2020-11" db="EMBL/GenBank/DDBJ databases">
        <title>Identification of Lelliottia nimipressuralis from Wound Infection by Whole Genome-Based Bacterial Identification.</title>
        <authorList>
            <person name="Navarathna D.H."/>
            <person name="Choi H."/>
            <person name="Jinadatha C."/>
            <person name="Chatterjee P."/>
            <person name="Hwang M."/>
        </authorList>
    </citation>
    <scope>NUCLEOTIDE SEQUENCE [LARGE SCALE GENOMIC DNA]</scope>
    <source>
        <strain evidence="8 11">DN2020</strain>
    </source>
</reference>
<dbReference type="AlphaFoldDB" id="A0ABD4K5I8"/>
<evidence type="ECO:0000256" key="7">
    <source>
        <dbReference type="SAM" id="SignalP"/>
    </source>
</evidence>
<dbReference type="EMBL" id="VTFR01000009">
    <property type="protein sequence ID" value="TYT31554.1"/>
    <property type="molecule type" value="Genomic_DNA"/>
</dbReference>
<keyword evidence="2 6" id="KW-0732">Signal</keyword>
<dbReference type="RefSeq" id="WP_100780276.1">
    <property type="nucleotide sequence ID" value="NZ_DALYVD010000001.1"/>
</dbReference>
<dbReference type="GO" id="GO:0005886">
    <property type="term" value="C:plasma membrane"/>
    <property type="evidence" value="ECO:0007669"/>
    <property type="project" value="UniProtKB-SubCell"/>
</dbReference>
<dbReference type="HAMAP" id="MF_01065">
    <property type="entry name" value="UPF0257"/>
    <property type="match status" value="1"/>
</dbReference>
<evidence type="ECO:0000313" key="8">
    <source>
        <dbReference type="EMBL" id="MBF4177226.1"/>
    </source>
</evidence>
<dbReference type="NCBIfam" id="NF002798">
    <property type="entry name" value="PRK02939.1"/>
    <property type="match status" value="1"/>
</dbReference>
<evidence type="ECO:0000256" key="3">
    <source>
        <dbReference type="ARBA" id="ARBA00023136"/>
    </source>
</evidence>
<evidence type="ECO:0000256" key="6">
    <source>
        <dbReference type="HAMAP-Rule" id="MF_01065"/>
    </source>
</evidence>